<keyword evidence="15" id="KW-1185">Reference proteome</keyword>
<dbReference type="InterPro" id="IPR029151">
    <property type="entry name" value="Sensor-like_sf"/>
</dbReference>
<evidence type="ECO:0000256" key="2">
    <source>
        <dbReference type="ARBA" id="ARBA00022475"/>
    </source>
</evidence>
<dbReference type="Pfam" id="PF00015">
    <property type="entry name" value="MCPsignal"/>
    <property type="match status" value="1"/>
</dbReference>
<dbReference type="Gene3D" id="1.10.8.500">
    <property type="entry name" value="HAMP domain in histidine kinase"/>
    <property type="match status" value="1"/>
</dbReference>
<dbReference type="SMART" id="SM00304">
    <property type="entry name" value="HAMP"/>
    <property type="match status" value="1"/>
</dbReference>
<dbReference type="CDD" id="cd06225">
    <property type="entry name" value="HAMP"/>
    <property type="match status" value="1"/>
</dbReference>
<proteinExistence type="inferred from homology"/>
<feature type="transmembrane region" description="Helical" evidence="11">
    <location>
        <begin position="283"/>
        <end position="305"/>
    </location>
</feature>
<keyword evidence="7 11" id="KW-0472">Membrane</keyword>
<evidence type="ECO:0000259" key="12">
    <source>
        <dbReference type="PROSITE" id="PS50111"/>
    </source>
</evidence>
<dbReference type="PANTHER" id="PTHR32089">
    <property type="entry name" value="METHYL-ACCEPTING CHEMOTAXIS PROTEIN MCPB"/>
    <property type="match status" value="1"/>
</dbReference>
<evidence type="ECO:0000256" key="5">
    <source>
        <dbReference type="ARBA" id="ARBA00022692"/>
    </source>
</evidence>
<accession>A0ABQ1ZSK6</accession>
<evidence type="ECO:0000313" key="14">
    <source>
        <dbReference type="EMBL" id="GGH73967.1"/>
    </source>
</evidence>
<reference evidence="15" key="1">
    <citation type="journal article" date="2019" name="Int. J. Syst. Evol. Microbiol.">
        <title>The Global Catalogue of Microorganisms (GCM) 10K type strain sequencing project: providing services to taxonomists for standard genome sequencing and annotation.</title>
        <authorList>
            <consortium name="The Broad Institute Genomics Platform"/>
            <consortium name="The Broad Institute Genome Sequencing Center for Infectious Disease"/>
            <person name="Wu L."/>
            <person name="Ma J."/>
        </authorList>
    </citation>
    <scope>NUCLEOTIDE SEQUENCE [LARGE SCALE GENOMIC DNA]</scope>
    <source>
        <strain evidence="15">CCM 8702</strain>
    </source>
</reference>
<keyword evidence="3" id="KW-0488">Methylation</keyword>
<dbReference type="Gene3D" id="3.30.450.20">
    <property type="entry name" value="PAS domain"/>
    <property type="match status" value="2"/>
</dbReference>
<evidence type="ECO:0000256" key="9">
    <source>
        <dbReference type="ARBA" id="ARBA00029447"/>
    </source>
</evidence>
<dbReference type="RefSeq" id="WP_268239431.1">
    <property type="nucleotide sequence ID" value="NZ_BMDD01000001.1"/>
</dbReference>
<evidence type="ECO:0000256" key="4">
    <source>
        <dbReference type="ARBA" id="ARBA00022500"/>
    </source>
</evidence>
<dbReference type="EMBL" id="BMDD01000001">
    <property type="protein sequence ID" value="GGH73967.1"/>
    <property type="molecule type" value="Genomic_DNA"/>
</dbReference>
<name>A0ABQ1ZSK6_9BACL</name>
<evidence type="ECO:0000313" key="15">
    <source>
        <dbReference type="Proteomes" id="UP000605427"/>
    </source>
</evidence>
<keyword evidence="4" id="KW-0145">Chemotaxis</keyword>
<feature type="domain" description="HAMP" evidence="13">
    <location>
        <begin position="307"/>
        <end position="359"/>
    </location>
</feature>
<keyword evidence="2" id="KW-1003">Cell membrane</keyword>
<evidence type="ECO:0000256" key="7">
    <source>
        <dbReference type="ARBA" id="ARBA00023136"/>
    </source>
</evidence>
<dbReference type="SMART" id="SM00283">
    <property type="entry name" value="MA"/>
    <property type="match status" value="1"/>
</dbReference>
<dbReference type="InterPro" id="IPR004089">
    <property type="entry name" value="MCPsignal_dom"/>
</dbReference>
<dbReference type="Pfam" id="PF02743">
    <property type="entry name" value="dCache_1"/>
    <property type="match status" value="1"/>
</dbReference>
<dbReference type="InterPro" id="IPR033479">
    <property type="entry name" value="dCache_1"/>
</dbReference>
<evidence type="ECO:0000256" key="3">
    <source>
        <dbReference type="ARBA" id="ARBA00022481"/>
    </source>
</evidence>
<protein>
    <submittedName>
        <fullName evidence="14">Methyl-accepting chemotaxis protein TlpB</fullName>
    </submittedName>
</protein>
<comment type="subcellular location">
    <subcellularLocation>
        <location evidence="1">Cell membrane</location>
        <topology evidence="1">Multi-pass membrane protein</topology>
    </subcellularLocation>
</comment>
<gene>
    <name evidence="14" type="primary">tlpB</name>
    <name evidence="14" type="ORF">GCM10007362_13600</name>
</gene>
<dbReference type="Gene3D" id="1.10.287.950">
    <property type="entry name" value="Methyl-accepting chemotaxis protein"/>
    <property type="match status" value="1"/>
</dbReference>
<dbReference type="PROSITE" id="PS50111">
    <property type="entry name" value="CHEMOTAXIS_TRANSDUC_2"/>
    <property type="match status" value="1"/>
</dbReference>
<dbReference type="PANTHER" id="PTHR32089:SF114">
    <property type="entry name" value="METHYL-ACCEPTING CHEMOTAXIS PROTEIN MCPB"/>
    <property type="match status" value="1"/>
</dbReference>
<dbReference type="PROSITE" id="PS50885">
    <property type="entry name" value="HAMP"/>
    <property type="match status" value="1"/>
</dbReference>
<organism evidence="14 15">
    <name type="scientific">Saccharibacillus endophyticus</name>
    <dbReference type="NCBI Taxonomy" id="2060666"/>
    <lineage>
        <taxon>Bacteria</taxon>
        <taxon>Bacillati</taxon>
        <taxon>Bacillota</taxon>
        <taxon>Bacilli</taxon>
        <taxon>Bacillales</taxon>
        <taxon>Paenibacillaceae</taxon>
        <taxon>Saccharibacillus</taxon>
    </lineage>
</organism>
<comment type="similarity">
    <text evidence="9">Belongs to the methyl-accepting chemotaxis (MCP) protein family.</text>
</comment>
<keyword evidence="8 10" id="KW-0807">Transducer</keyword>
<evidence type="ECO:0000256" key="1">
    <source>
        <dbReference type="ARBA" id="ARBA00004651"/>
    </source>
</evidence>
<evidence type="ECO:0000256" key="11">
    <source>
        <dbReference type="SAM" id="Phobius"/>
    </source>
</evidence>
<keyword evidence="5 11" id="KW-0812">Transmembrane</keyword>
<dbReference type="Pfam" id="PF00672">
    <property type="entry name" value="HAMP"/>
    <property type="match status" value="1"/>
</dbReference>
<evidence type="ECO:0000259" key="13">
    <source>
        <dbReference type="PROSITE" id="PS50885"/>
    </source>
</evidence>
<evidence type="ECO:0000256" key="8">
    <source>
        <dbReference type="ARBA" id="ARBA00023224"/>
    </source>
</evidence>
<dbReference type="CDD" id="cd12912">
    <property type="entry name" value="PDC2_MCP_like"/>
    <property type="match status" value="1"/>
</dbReference>
<keyword evidence="6 11" id="KW-1133">Transmembrane helix</keyword>
<dbReference type="SUPFAM" id="SSF58104">
    <property type="entry name" value="Methyl-accepting chemotaxis protein (MCP) signaling domain"/>
    <property type="match status" value="1"/>
</dbReference>
<dbReference type="InterPro" id="IPR003660">
    <property type="entry name" value="HAMP_dom"/>
</dbReference>
<evidence type="ECO:0000256" key="6">
    <source>
        <dbReference type="ARBA" id="ARBA00022989"/>
    </source>
</evidence>
<evidence type="ECO:0000256" key="10">
    <source>
        <dbReference type="PROSITE-ProRule" id="PRU00284"/>
    </source>
</evidence>
<dbReference type="SUPFAM" id="SSF103190">
    <property type="entry name" value="Sensory domain-like"/>
    <property type="match status" value="1"/>
</dbReference>
<dbReference type="CDD" id="cd12913">
    <property type="entry name" value="PDC1_MCP_like"/>
    <property type="match status" value="1"/>
</dbReference>
<feature type="domain" description="Methyl-accepting transducer" evidence="12">
    <location>
        <begin position="378"/>
        <end position="614"/>
    </location>
</feature>
<dbReference type="Proteomes" id="UP000605427">
    <property type="component" value="Unassembled WGS sequence"/>
</dbReference>
<comment type="caution">
    <text evidence="14">The sequence shown here is derived from an EMBL/GenBank/DDBJ whole genome shotgun (WGS) entry which is preliminary data.</text>
</comment>
<sequence length="665" mass="71231">MNFFKNRRVSLSLGNKLLIFFTAILVISLLVSAILSYESAKSALSKELTSNATSSVQTMNAIVTRDIQAKVDAVDYLASIVTSEDFDTGGFKTNSVNAPLENYDLTQNDVDLAYAGSEAGVYIGSASSYVDLPADYDPRTRSWYSLAMENPDRAVVTEPYISASSGKTGITIAKRMDDGSGVIGLDISIDALLQTTETMHIGKEGYAFITTENGTYISHPTVEAGSSNTVSMRLAEQQTANGMFDYVFEDEPKVLVYAKNELSGWIIAGSYYENEVQEAAQPIFYRLIIVLAVSLVAGGLFIWLLTRSIARRLKNVSRAAEAISAGDLTGTVTDSGRDEIGQLAASFQSMNASLGSLVRSITGSVSDVAASSEELSASAEHTGKATRQITESIEAFAATSERQSDSVADSSRRLAEIFEWLSELRKNSERLAQASRSSAEMAEEGDLLVDQTLDRIREIDVSVREGGEVISGLSDKSQTITGILHTIDEIASQTNLLALNASIEAARAGEAGLGFTVVANEVKKLAQQSADSAKTIEGLIQDIVADIQASLETFVKIRSSVTGGLETAERTADNLRQLKTASEEVSDDLNGMNTQVGEIAGHAEEVAQSVREIAKAAETNQSGTHEIAAAAEEQLASMEEIGQSSASLALLAEQLQNEIERFKID</sequence>